<sequence length="324" mass="35608">MAECLPGTLDMNGLPITRVQLTAPPLSRIVEALLPELSNNFETVIVEAVPCPDLTQSPFNLAAEGLSGDETVIDVGSPSYLLPLVDRNKLYDMGDLKRVTGSDPMFAVGAGAGPWPHIGVNCEFVGNVQISCNHVNNSSHVYRVDRQTTEDQVHENLPRNETRFALLANFYTCNGFGGEVLRIVCESRKGPLDFVTSVRQALAKRFGTDPVGLGGVILIENGTVNVHVMRDFSKTPINTESELNKWLKFYNVTTPLVGLGYLVSSDPNLDLRPQHFHLFSQHGLGGHYHYDTEPATIKYTAYLNVAKTLIRVDQPEQAISFGKD</sequence>
<dbReference type="InterPro" id="IPR015021">
    <property type="entry name" value="C11orf54_DUF1907"/>
</dbReference>
<evidence type="ECO:0000313" key="9">
    <source>
        <dbReference type="Proteomes" id="UP000325440"/>
    </source>
</evidence>
<dbReference type="Pfam" id="PF08925">
    <property type="entry name" value="DUF1907"/>
    <property type="match status" value="1"/>
</dbReference>
<accession>A0A5E4MJ44</accession>
<evidence type="ECO:0000256" key="4">
    <source>
        <dbReference type="ARBA" id="ARBA00022801"/>
    </source>
</evidence>
<evidence type="ECO:0000259" key="7">
    <source>
        <dbReference type="SMART" id="SM01168"/>
    </source>
</evidence>
<dbReference type="PANTHER" id="PTHR13204">
    <property type="entry name" value="PTD012 PROTEIN"/>
    <property type="match status" value="1"/>
</dbReference>
<evidence type="ECO:0000313" key="8">
    <source>
        <dbReference type="EMBL" id="VVC31574.1"/>
    </source>
</evidence>
<gene>
    <name evidence="8" type="ORF">CINCED_3A017172</name>
</gene>
<comment type="subcellular location">
    <subcellularLocation>
        <location evidence="1">Nucleus</location>
    </subcellularLocation>
</comment>
<dbReference type="GO" id="GO:0005634">
    <property type="term" value="C:nucleus"/>
    <property type="evidence" value="ECO:0007669"/>
    <property type="project" value="UniProtKB-SubCell"/>
</dbReference>
<dbReference type="AlphaFoldDB" id="A0A5E4MJ44"/>
<name>A0A5E4MJ44_9HEMI</name>
<evidence type="ECO:0000256" key="3">
    <source>
        <dbReference type="ARBA" id="ARBA00022723"/>
    </source>
</evidence>
<keyword evidence="3" id="KW-0479">Metal-binding</keyword>
<keyword evidence="5" id="KW-0862">Zinc</keyword>
<comment type="subunit">
    <text evidence="2">Monomer.</text>
</comment>
<protein>
    <recommendedName>
        <fullName evidence="7">DUF1907 domain-containing protein</fullName>
    </recommendedName>
</protein>
<keyword evidence="9" id="KW-1185">Reference proteome</keyword>
<keyword evidence="4" id="KW-0378">Hydrolase</keyword>
<evidence type="ECO:0000256" key="6">
    <source>
        <dbReference type="ARBA" id="ARBA00023242"/>
    </source>
</evidence>
<organism evidence="8 9">
    <name type="scientific">Cinara cedri</name>
    <dbReference type="NCBI Taxonomy" id="506608"/>
    <lineage>
        <taxon>Eukaryota</taxon>
        <taxon>Metazoa</taxon>
        <taxon>Ecdysozoa</taxon>
        <taxon>Arthropoda</taxon>
        <taxon>Hexapoda</taxon>
        <taxon>Insecta</taxon>
        <taxon>Pterygota</taxon>
        <taxon>Neoptera</taxon>
        <taxon>Paraneoptera</taxon>
        <taxon>Hemiptera</taxon>
        <taxon>Sternorrhyncha</taxon>
        <taxon>Aphidomorpha</taxon>
        <taxon>Aphidoidea</taxon>
        <taxon>Aphididae</taxon>
        <taxon>Lachninae</taxon>
        <taxon>Cinara</taxon>
    </lineage>
</organism>
<dbReference type="SUPFAM" id="SSF117856">
    <property type="entry name" value="AF0104/ALDC/Ptd012-like"/>
    <property type="match status" value="1"/>
</dbReference>
<dbReference type="CDD" id="cd17298">
    <property type="entry name" value="DUF1907"/>
    <property type="match status" value="1"/>
</dbReference>
<feature type="domain" description="DUF1907" evidence="7">
    <location>
        <begin position="32"/>
        <end position="312"/>
    </location>
</feature>
<dbReference type="EMBL" id="CABPRJ010000950">
    <property type="protein sequence ID" value="VVC31574.1"/>
    <property type="molecule type" value="Genomic_DNA"/>
</dbReference>
<dbReference type="Proteomes" id="UP000325440">
    <property type="component" value="Unassembled WGS sequence"/>
</dbReference>
<reference evidence="8 9" key="1">
    <citation type="submission" date="2019-08" db="EMBL/GenBank/DDBJ databases">
        <authorList>
            <person name="Alioto T."/>
            <person name="Alioto T."/>
            <person name="Gomez Garrido J."/>
        </authorList>
    </citation>
    <scope>NUCLEOTIDE SEQUENCE [LARGE SCALE GENOMIC DNA]</scope>
</reference>
<dbReference type="GO" id="GO:0008270">
    <property type="term" value="F:zinc ion binding"/>
    <property type="evidence" value="ECO:0007669"/>
    <property type="project" value="TreeGrafter"/>
</dbReference>
<dbReference type="GO" id="GO:0016788">
    <property type="term" value="F:hydrolase activity, acting on ester bonds"/>
    <property type="evidence" value="ECO:0007669"/>
    <property type="project" value="TreeGrafter"/>
</dbReference>
<evidence type="ECO:0000256" key="1">
    <source>
        <dbReference type="ARBA" id="ARBA00004123"/>
    </source>
</evidence>
<evidence type="ECO:0000256" key="5">
    <source>
        <dbReference type="ARBA" id="ARBA00022833"/>
    </source>
</evidence>
<dbReference type="OrthoDB" id="5119241at2759"/>
<proteinExistence type="predicted"/>
<dbReference type="SMART" id="SM01168">
    <property type="entry name" value="DUF1907"/>
    <property type="match status" value="1"/>
</dbReference>
<keyword evidence="6" id="KW-0539">Nucleus</keyword>
<evidence type="ECO:0000256" key="2">
    <source>
        <dbReference type="ARBA" id="ARBA00011245"/>
    </source>
</evidence>
<dbReference type="PANTHER" id="PTHR13204:SF1">
    <property type="entry name" value="ESTER HYDROLASE C11ORF54"/>
    <property type="match status" value="1"/>
</dbReference>